<dbReference type="AlphaFoldDB" id="A0A0D3BVB9"/>
<sequence length="350" mass="39431">MTVDEHNEPSDDAQRLAKLQKQIDGMQSKIIEMNRTREEAAENPNLSSELQSLKEKLDEHSKQLEQSAKKLRQLMSENTVLWDQNQARNTTGNKKRRVAGATPKGAENPQVHSLEESDSEPEYDKETPEKISATDSSMTAYLEQMFSKRFDAMQSMEERLPGVAPPPIQRSNPDSYADTPFLEGIASVEMPSKFSFPSIKMYDGTGDPDDNIAQYKQRMLAVALPIESREATICKGFGSTLIRPALQWFINLPTRSISFFASLSDKFVEQFTSSRSLEKTSSGLYEILQHRVESLRDYIARFNQEMVAVPECSIPTAISAFKRGLLPDGDLYKELTLNPCKTMEDVLSQA</sequence>
<dbReference type="PANTHER" id="PTHR33223">
    <property type="entry name" value="CCHC-TYPE DOMAIN-CONTAINING PROTEIN"/>
    <property type="match status" value="1"/>
</dbReference>
<evidence type="ECO:0000259" key="2">
    <source>
        <dbReference type="Pfam" id="PF03732"/>
    </source>
</evidence>
<evidence type="ECO:0000313" key="3">
    <source>
        <dbReference type="EnsemblPlants" id="Bo4g086530.1"/>
    </source>
</evidence>
<dbReference type="InterPro" id="IPR005162">
    <property type="entry name" value="Retrotrans_gag_dom"/>
</dbReference>
<reference evidence="3" key="2">
    <citation type="submission" date="2015-03" db="UniProtKB">
        <authorList>
            <consortium name="EnsemblPlants"/>
        </authorList>
    </citation>
    <scope>IDENTIFICATION</scope>
</reference>
<dbReference type="Pfam" id="PF03732">
    <property type="entry name" value="Retrotrans_gag"/>
    <property type="match status" value="1"/>
</dbReference>
<protein>
    <recommendedName>
        <fullName evidence="2">Retrotransposon gag domain-containing protein</fullName>
    </recommendedName>
</protein>
<name>A0A0D3BVB9_BRAOL</name>
<feature type="compositionally biased region" description="Basic and acidic residues" evidence="1">
    <location>
        <begin position="52"/>
        <end position="63"/>
    </location>
</feature>
<proteinExistence type="predicted"/>
<feature type="region of interest" description="Disordered" evidence="1">
    <location>
        <begin position="27"/>
        <end position="133"/>
    </location>
</feature>
<organism evidence="3 4">
    <name type="scientific">Brassica oleracea var. oleracea</name>
    <dbReference type="NCBI Taxonomy" id="109376"/>
    <lineage>
        <taxon>Eukaryota</taxon>
        <taxon>Viridiplantae</taxon>
        <taxon>Streptophyta</taxon>
        <taxon>Embryophyta</taxon>
        <taxon>Tracheophyta</taxon>
        <taxon>Spermatophyta</taxon>
        <taxon>Magnoliopsida</taxon>
        <taxon>eudicotyledons</taxon>
        <taxon>Gunneridae</taxon>
        <taxon>Pentapetalae</taxon>
        <taxon>rosids</taxon>
        <taxon>malvids</taxon>
        <taxon>Brassicales</taxon>
        <taxon>Brassicaceae</taxon>
        <taxon>Brassiceae</taxon>
        <taxon>Brassica</taxon>
    </lineage>
</organism>
<feature type="domain" description="Retrotransposon gag" evidence="2">
    <location>
        <begin position="241"/>
        <end position="326"/>
    </location>
</feature>
<evidence type="ECO:0000256" key="1">
    <source>
        <dbReference type="SAM" id="MobiDB-lite"/>
    </source>
</evidence>
<dbReference type="HOGENOM" id="CLU_068142_0_0_1"/>
<evidence type="ECO:0000313" key="4">
    <source>
        <dbReference type="Proteomes" id="UP000032141"/>
    </source>
</evidence>
<keyword evidence="4" id="KW-1185">Reference proteome</keyword>
<feature type="compositionally biased region" description="Polar residues" evidence="1">
    <location>
        <begin position="75"/>
        <end position="92"/>
    </location>
</feature>
<accession>A0A0D3BVB9</accession>
<reference evidence="3 4" key="1">
    <citation type="journal article" date="2014" name="Genome Biol.">
        <title>Transcriptome and methylome profiling reveals relics of genome dominance in the mesopolyploid Brassica oleracea.</title>
        <authorList>
            <person name="Parkin I.A."/>
            <person name="Koh C."/>
            <person name="Tang H."/>
            <person name="Robinson S.J."/>
            <person name="Kagale S."/>
            <person name="Clarke W.E."/>
            <person name="Town C.D."/>
            <person name="Nixon J."/>
            <person name="Krishnakumar V."/>
            <person name="Bidwell S.L."/>
            <person name="Denoeud F."/>
            <person name="Belcram H."/>
            <person name="Links M.G."/>
            <person name="Just J."/>
            <person name="Clarke C."/>
            <person name="Bender T."/>
            <person name="Huebert T."/>
            <person name="Mason A.S."/>
            <person name="Pires J.C."/>
            <person name="Barker G."/>
            <person name="Moore J."/>
            <person name="Walley P.G."/>
            <person name="Manoli S."/>
            <person name="Batley J."/>
            <person name="Edwards D."/>
            <person name="Nelson M.N."/>
            <person name="Wang X."/>
            <person name="Paterson A.H."/>
            <person name="King G."/>
            <person name="Bancroft I."/>
            <person name="Chalhoub B."/>
            <person name="Sharpe A.G."/>
        </authorList>
    </citation>
    <scope>NUCLEOTIDE SEQUENCE</scope>
    <source>
        <strain evidence="3 4">cv. TO1000</strain>
    </source>
</reference>
<dbReference type="EnsemblPlants" id="Bo4g086530.1">
    <property type="protein sequence ID" value="Bo4g086530.1"/>
    <property type="gene ID" value="Bo4g086530"/>
</dbReference>
<dbReference type="Proteomes" id="UP000032141">
    <property type="component" value="Chromosome C4"/>
</dbReference>
<dbReference type="PANTHER" id="PTHR33223:SF9">
    <property type="entry name" value="RETROTRANSPOSON GAG DOMAIN-CONTAINING PROTEIN"/>
    <property type="match status" value="1"/>
</dbReference>
<dbReference type="Gramene" id="Bo4g086530.1">
    <property type="protein sequence ID" value="Bo4g086530.1"/>
    <property type="gene ID" value="Bo4g086530"/>
</dbReference>
<dbReference type="eggNOG" id="KOG0017">
    <property type="taxonomic scope" value="Eukaryota"/>
</dbReference>